<feature type="compositionally biased region" description="Basic and acidic residues" evidence="1">
    <location>
        <begin position="135"/>
        <end position="151"/>
    </location>
</feature>
<dbReference type="EMBL" id="CAJPDR010000355">
    <property type="protein sequence ID" value="CAF9933501.1"/>
    <property type="molecule type" value="Genomic_DNA"/>
</dbReference>
<evidence type="ECO:0000256" key="1">
    <source>
        <dbReference type="SAM" id="MobiDB-lite"/>
    </source>
</evidence>
<reference evidence="2" key="1">
    <citation type="submission" date="2021-03" db="EMBL/GenBank/DDBJ databases">
        <authorList>
            <person name="Tagirdzhanova G."/>
        </authorList>
    </citation>
    <scope>NUCLEOTIDE SEQUENCE</scope>
</reference>
<dbReference type="Proteomes" id="UP000664203">
    <property type="component" value="Unassembled WGS sequence"/>
</dbReference>
<proteinExistence type="predicted"/>
<gene>
    <name evidence="2" type="ORF">ALECFALPRED_005616</name>
</gene>
<organism evidence="2 3">
    <name type="scientific">Alectoria fallacina</name>
    <dbReference type="NCBI Taxonomy" id="1903189"/>
    <lineage>
        <taxon>Eukaryota</taxon>
        <taxon>Fungi</taxon>
        <taxon>Dikarya</taxon>
        <taxon>Ascomycota</taxon>
        <taxon>Pezizomycotina</taxon>
        <taxon>Lecanoromycetes</taxon>
        <taxon>OSLEUM clade</taxon>
        <taxon>Lecanoromycetidae</taxon>
        <taxon>Lecanorales</taxon>
        <taxon>Lecanorineae</taxon>
        <taxon>Parmeliaceae</taxon>
        <taxon>Alectoria</taxon>
    </lineage>
</organism>
<evidence type="ECO:0000313" key="2">
    <source>
        <dbReference type="EMBL" id="CAF9933501.1"/>
    </source>
</evidence>
<accession>A0A8H3G5Q6</accession>
<name>A0A8H3G5Q6_9LECA</name>
<comment type="caution">
    <text evidence="2">The sequence shown here is derived from an EMBL/GenBank/DDBJ whole genome shotgun (WGS) entry which is preliminary data.</text>
</comment>
<protein>
    <submittedName>
        <fullName evidence="2">Uncharacterized protein</fullName>
    </submittedName>
</protein>
<dbReference type="AlphaFoldDB" id="A0A8H3G5Q6"/>
<evidence type="ECO:0000313" key="3">
    <source>
        <dbReference type="Proteomes" id="UP000664203"/>
    </source>
</evidence>
<feature type="region of interest" description="Disordered" evidence="1">
    <location>
        <begin position="135"/>
        <end position="164"/>
    </location>
</feature>
<sequence length="164" mass="17207">MLFLIRTPTRILNEPSLKAPIERAAGRGIAAAIRHDAADDDPLDRLPFQYIAQIRIDKGIIGILADDMIGFGYTLNLRKQFPVLTSRGDGALGAPFADELVPVGRGELFGGVAVLGEDEGAGGGLEVGAEAEDIREGGGGHVEEDALHVDDEQGGGHGAQKLTE</sequence>
<keyword evidence="3" id="KW-1185">Reference proteome</keyword>